<dbReference type="GO" id="GO:1990404">
    <property type="term" value="F:NAD+-protein mono-ADP-ribosyltransferase activity"/>
    <property type="evidence" value="ECO:0007669"/>
    <property type="project" value="TreeGrafter"/>
</dbReference>
<name>A0A4W4FQ67_ELEEL</name>
<dbReference type="GO" id="GO:0003950">
    <property type="term" value="F:NAD+ poly-ADP-ribosyltransferase activity"/>
    <property type="evidence" value="ECO:0007669"/>
    <property type="project" value="TreeGrafter"/>
</dbReference>
<dbReference type="PANTHER" id="PTHR45740">
    <property type="entry name" value="POLY [ADP-RIBOSE] POLYMERASE"/>
    <property type="match status" value="1"/>
</dbReference>
<reference evidence="1" key="4">
    <citation type="submission" date="2025-08" db="UniProtKB">
        <authorList>
            <consortium name="Ensembl"/>
        </authorList>
    </citation>
    <scope>IDENTIFICATION</scope>
</reference>
<organism evidence="1 2">
    <name type="scientific">Electrophorus electricus</name>
    <name type="common">Electric eel</name>
    <name type="synonym">Gymnotus electricus</name>
    <dbReference type="NCBI Taxonomy" id="8005"/>
    <lineage>
        <taxon>Eukaryota</taxon>
        <taxon>Metazoa</taxon>
        <taxon>Chordata</taxon>
        <taxon>Craniata</taxon>
        <taxon>Vertebrata</taxon>
        <taxon>Euteleostomi</taxon>
        <taxon>Actinopterygii</taxon>
        <taxon>Neopterygii</taxon>
        <taxon>Teleostei</taxon>
        <taxon>Ostariophysi</taxon>
        <taxon>Gymnotiformes</taxon>
        <taxon>Gymnotoidei</taxon>
        <taxon>Gymnotidae</taxon>
        <taxon>Electrophorus</taxon>
    </lineage>
</organism>
<reference evidence="1" key="3">
    <citation type="submission" date="2020-05" db="EMBL/GenBank/DDBJ databases">
        <title>Electrophorus electricus (electric eel) genome, fEleEle1, primary haplotype.</title>
        <authorList>
            <person name="Myers G."/>
            <person name="Meyer A."/>
            <person name="Fedrigo O."/>
            <person name="Formenti G."/>
            <person name="Rhie A."/>
            <person name="Tracey A."/>
            <person name="Sims Y."/>
            <person name="Jarvis E.D."/>
        </authorList>
    </citation>
    <scope>NUCLEOTIDE SEQUENCE [LARGE SCALE GENOMIC DNA]</scope>
</reference>
<accession>A0A4W4FQ67</accession>
<reference evidence="1" key="5">
    <citation type="submission" date="2025-09" db="UniProtKB">
        <authorList>
            <consortium name="Ensembl"/>
        </authorList>
    </citation>
    <scope>IDENTIFICATION</scope>
</reference>
<reference evidence="2" key="1">
    <citation type="journal article" date="2014" name="Science">
        <title>Nonhuman genetics. Genomic basis for the convergent evolution of electric organs.</title>
        <authorList>
            <person name="Gallant J.R."/>
            <person name="Traeger L.L."/>
            <person name="Volkening J.D."/>
            <person name="Moffett H."/>
            <person name="Chen P.H."/>
            <person name="Novina C.D."/>
            <person name="Phillips G.N.Jr."/>
            <person name="Anand R."/>
            <person name="Wells G.B."/>
            <person name="Pinch M."/>
            <person name="Guth R."/>
            <person name="Unguez G.A."/>
            <person name="Albert J.S."/>
            <person name="Zakon H.H."/>
            <person name="Samanta M.P."/>
            <person name="Sussman M.R."/>
        </authorList>
    </citation>
    <scope>NUCLEOTIDE SEQUENCE [LARGE SCALE GENOMIC DNA]</scope>
</reference>
<keyword evidence="2" id="KW-1185">Reference proteome</keyword>
<dbReference type="PANTHER" id="PTHR45740:SF6">
    <property type="entry name" value="PROTEIN MONO-ADP-RIBOSYLTRANSFERASE PARP12"/>
    <property type="match status" value="1"/>
</dbReference>
<dbReference type="GO" id="GO:0005634">
    <property type="term" value="C:nucleus"/>
    <property type="evidence" value="ECO:0007669"/>
    <property type="project" value="TreeGrafter"/>
</dbReference>
<sequence length="230" mass="26510">MNLLEITSCMPEIDYLDGILQNSEYFAVIQRNGRKNIIVSTNLKLCKTRECQKNCKDLHLSSNDLLQGNQRRSSVTCEYCNNQKIIFDRTILLTIDLQVCVSYNKGSGEYGNYPDKEACNRLHVCENYIRGICEDTECSRSHDFYEPHPMKTLQGKGVPSQLMGSLYLVYRNILALRHRNTARDETVKDNTKSRNKGKVPESLKSYAGNNRIFMMCSFHVLFYSSIVRHV</sequence>
<evidence type="ECO:0000313" key="1">
    <source>
        <dbReference type="Ensembl" id="ENSEEEP00000027060.2"/>
    </source>
</evidence>
<dbReference type="Proteomes" id="UP000314983">
    <property type="component" value="Chromosome 2"/>
</dbReference>
<reference evidence="2" key="2">
    <citation type="journal article" date="2017" name="Sci. Adv.">
        <title>A tail of two voltages: Proteomic comparison of the three electric organs of the electric eel.</title>
        <authorList>
            <person name="Traeger L.L."/>
            <person name="Sabat G."/>
            <person name="Barrett-Wilt G.A."/>
            <person name="Wells G.B."/>
            <person name="Sussman M.R."/>
        </authorList>
    </citation>
    <scope>NUCLEOTIDE SEQUENCE [LARGE SCALE GENOMIC DNA]</scope>
</reference>
<evidence type="ECO:0008006" key="3">
    <source>
        <dbReference type="Google" id="ProtNLM"/>
    </source>
</evidence>
<dbReference type="InterPro" id="IPR051712">
    <property type="entry name" value="ARTD-AVP"/>
</dbReference>
<dbReference type="AlphaFoldDB" id="A0A4W4FQ67"/>
<proteinExistence type="predicted"/>
<dbReference type="Ensembl" id="ENSEEET00000027372.2">
    <property type="protein sequence ID" value="ENSEEEP00000027060.2"/>
    <property type="gene ID" value="ENSEEEG00000013063.2"/>
</dbReference>
<dbReference type="STRING" id="8005.ENSEEEP00000027060"/>
<protein>
    <recommendedName>
        <fullName evidence="3">C3H1-type domain-containing protein</fullName>
    </recommendedName>
</protein>
<evidence type="ECO:0000313" key="2">
    <source>
        <dbReference type="Proteomes" id="UP000314983"/>
    </source>
</evidence>